<proteinExistence type="inferred from homology"/>
<dbReference type="EMBL" id="CAFBNR010000011">
    <property type="protein sequence ID" value="CAB4957405.1"/>
    <property type="molecule type" value="Genomic_DNA"/>
</dbReference>
<keyword evidence="3" id="KW-0444">Lipid biosynthesis</keyword>
<reference evidence="12" key="1">
    <citation type="submission" date="2020-05" db="EMBL/GenBank/DDBJ databases">
        <authorList>
            <person name="Chiriac C."/>
            <person name="Salcher M."/>
            <person name="Ghai R."/>
            <person name="Kavagutti S V."/>
        </authorList>
    </citation>
    <scope>NUCLEOTIDE SEQUENCE</scope>
</reference>
<dbReference type="InterPro" id="IPR004570">
    <property type="entry name" value="Phosphatidylglycerol_P_synth"/>
</dbReference>
<dbReference type="GO" id="GO:0016020">
    <property type="term" value="C:membrane"/>
    <property type="evidence" value="ECO:0007669"/>
    <property type="project" value="UniProtKB-SubCell"/>
</dbReference>
<gene>
    <name evidence="12" type="ORF">UFOPK3879_00358</name>
</gene>
<dbReference type="InterPro" id="IPR043130">
    <property type="entry name" value="CDP-OH_PTrfase_TM_dom"/>
</dbReference>
<dbReference type="InterPro" id="IPR048254">
    <property type="entry name" value="CDP_ALCOHOL_P_TRANSF_CS"/>
</dbReference>
<protein>
    <submittedName>
        <fullName evidence="12">Unannotated protein</fullName>
    </submittedName>
</protein>
<dbReference type="AlphaFoldDB" id="A0A6J7KPI7"/>
<comment type="subcellular location">
    <subcellularLocation>
        <location evidence="1">Membrane</location>
        <topology evidence="1">Multi-pass membrane protein</topology>
    </subcellularLocation>
</comment>
<sequence length="212" mass="22987">MMRVNSDGMSKIVVSYFVNTEKSKLTSGMLSIPNAITLARLCLLPVFLYVLFGRDNRAGAAWLLGAVSYTDWIDGWVARKLHQTSVFGSVFDPTVDRLLFIVATLGVMIDGGVPIWLCVAILVREVAVGGAMLIATVFGMKRFAVSYWGKWYTLFLMTSVPLLLLGSSTSSLAHGASVLGWVLAVPGLALSYYTAVMYVPVIRANLRAGRVG</sequence>
<evidence type="ECO:0000256" key="3">
    <source>
        <dbReference type="ARBA" id="ARBA00022516"/>
    </source>
</evidence>
<dbReference type="PANTHER" id="PTHR14269:SF62">
    <property type="entry name" value="CDP-DIACYLGLYCEROL--GLYCEROL-3-PHOSPHATE 3-PHOSPHATIDYLTRANSFERASE 1, CHLOROPLASTIC"/>
    <property type="match status" value="1"/>
</dbReference>
<keyword evidence="7" id="KW-0443">Lipid metabolism</keyword>
<feature type="transmembrane region" description="Helical" evidence="11">
    <location>
        <begin position="98"/>
        <end position="123"/>
    </location>
</feature>
<evidence type="ECO:0000313" key="12">
    <source>
        <dbReference type="EMBL" id="CAB4957405.1"/>
    </source>
</evidence>
<keyword evidence="9" id="KW-0594">Phospholipid biosynthesis</keyword>
<evidence type="ECO:0000256" key="11">
    <source>
        <dbReference type="SAM" id="Phobius"/>
    </source>
</evidence>
<dbReference type="Pfam" id="PF01066">
    <property type="entry name" value="CDP-OH_P_transf"/>
    <property type="match status" value="1"/>
</dbReference>
<evidence type="ECO:0000256" key="8">
    <source>
        <dbReference type="ARBA" id="ARBA00023136"/>
    </source>
</evidence>
<evidence type="ECO:0000256" key="1">
    <source>
        <dbReference type="ARBA" id="ARBA00004141"/>
    </source>
</evidence>
<dbReference type="InterPro" id="IPR000462">
    <property type="entry name" value="CDP-OH_P_trans"/>
</dbReference>
<dbReference type="InterPro" id="IPR050324">
    <property type="entry name" value="CDP-alcohol_PTase-I"/>
</dbReference>
<evidence type="ECO:0000256" key="10">
    <source>
        <dbReference type="ARBA" id="ARBA00023264"/>
    </source>
</evidence>
<evidence type="ECO:0000256" key="5">
    <source>
        <dbReference type="ARBA" id="ARBA00022692"/>
    </source>
</evidence>
<keyword evidence="4" id="KW-0808">Transferase</keyword>
<keyword evidence="8 11" id="KW-0472">Membrane</keyword>
<evidence type="ECO:0000256" key="6">
    <source>
        <dbReference type="ARBA" id="ARBA00022989"/>
    </source>
</evidence>
<feature type="transmembrane region" description="Helical" evidence="11">
    <location>
        <begin position="178"/>
        <end position="201"/>
    </location>
</feature>
<accession>A0A6J7KPI7</accession>
<keyword evidence="6 11" id="KW-1133">Transmembrane helix</keyword>
<keyword evidence="5 11" id="KW-0812">Transmembrane</keyword>
<dbReference type="GO" id="GO:0046474">
    <property type="term" value="P:glycerophospholipid biosynthetic process"/>
    <property type="evidence" value="ECO:0007669"/>
    <property type="project" value="TreeGrafter"/>
</dbReference>
<keyword evidence="10" id="KW-1208">Phospholipid metabolism</keyword>
<organism evidence="12">
    <name type="scientific">freshwater metagenome</name>
    <dbReference type="NCBI Taxonomy" id="449393"/>
    <lineage>
        <taxon>unclassified sequences</taxon>
        <taxon>metagenomes</taxon>
        <taxon>ecological metagenomes</taxon>
    </lineage>
</organism>
<evidence type="ECO:0000256" key="9">
    <source>
        <dbReference type="ARBA" id="ARBA00023209"/>
    </source>
</evidence>
<dbReference type="GO" id="GO:0008444">
    <property type="term" value="F:CDP-diacylglycerol-glycerol-3-phosphate 3-phosphatidyltransferase activity"/>
    <property type="evidence" value="ECO:0007669"/>
    <property type="project" value="InterPro"/>
</dbReference>
<dbReference type="PANTHER" id="PTHR14269">
    <property type="entry name" value="CDP-DIACYLGLYCEROL--GLYCEROL-3-PHOSPHATE 3-PHOSPHATIDYLTRANSFERASE-RELATED"/>
    <property type="match status" value="1"/>
</dbReference>
<evidence type="ECO:0000256" key="7">
    <source>
        <dbReference type="ARBA" id="ARBA00023098"/>
    </source>
</evidence>
<evidence type="ECO:0000256" key="2">
    <source>
        <dbReference type="ARBA" id="ARBA00010441"/>
    </source>
</evidence>
<evidence type="ECO:0000256" key="4">
    <source>
        <dbReference type="ARBA" id="ARBA00022679"/>
    </source>
</evidence>
<dbReference type="PIRSF" id="PIRSF000847">
    <property type="entry name" value="Phos_ph_gly_syn"/>
    <property type="match status" value="1"/>
</dbReference>
<name>A0A6J7KPI7_9ZZZZ</name>
<dbReference type="PROSITE" id="PS00379">
    <property type="entry name" value="CDP_ALCOHOL_P_TRANSF"/>
    <property type="match status" value="1"/>
</dbReference>
<feature type="transmembrane region" description="Helical" evidence="11">
    <location>
        <begin position="144"/>
        <end position="166"/>
    </location>
</feature>
<feature type="transmembrane region" description="Helical" evidence="11">
    <location>
        <begin position="32"/>
        <end position="52"/>
    </location>
</feature>
<comment type="similarity">
    <text evidence="2">Belongs to the CDP-alcohol phosphatidyltransferase class-I family.</text>
</comment>
<dbReference type="Gene3D" id="1.20.120.1760">
    <property type="match status" value="1"/>
</dbReference>